<comment type="caution">
    <text evidence="1">The sequence shown here is derived from an EMBL/GenBank/DDBJ whole genome shotgun (WGS) entry which is preliminary data.</text>
</comment>
<dbReference type="Proteomes" id="UP001260715">
    <property type="component" value="Unassembled WGS sequence"/>
</dbReference>
<keyword evidence="2" id="KW-1185">Reference proteome</keyword>
<dbReference type="PROSITE" id="PS00626">
    <property type="entry name" value="RCC1_2"/>
    <property type="match status" value="1"/>
</dbReference>
<dbReference type="EMBL" id="JAVDSJ010000001">
    <property type="protein sequence ID" value="MDR6582378.1"/>
    <property type="molecule type" value="Genomic_DNA"/>
</dbReference>
<evidence type="ECO:0000313" key="1">
    <source>
        <dbReference type="EMBL" id="MDR6582378.1"/>
    </source>
</evidence>
<name>A0ABU1PB52_9BURK</name>
<evidence type="ECO:0000313" key="2">
    <source>
        <dbReference type="Proteomes" id="UP001260715"/>
    </source>
</evidence>
<evidence type="ECO:0008006" key="3">
    <source>
        <dbReference type="Google" id="ProtNLM"/>
    </source>
</evidence>
<reference evidence="1 2" key="1">
    <citation type="submission" date="2023-07" db="EMBL/GenBank/DDBJ databases">
        <title>Sorghum-associated microbial communities from plants grown in Nebraska, USA.</title>
        <authorList>
            <person name="Schachtman D."/>
        </authorList>
    </citation>
    <scope>NUCLEOTIDE SEQUENCE [LARGE SCALE GENOMIC DNA]</scope>
    <source>
        <strain evidence="1 2">596</strain>
    </source>
</reference>
<organism evidence="1 2">
    <name type="scientific">Herbaspirillum frisingense</name>
    <dbReference type="NCBI Taxonomy" id="92645"/>
    <lineage>
        <taxon>Bacteria</taxon>
        <taxon>Pseudomonadati</taxon>
        <taxon>Pseudomonadota</taxon>
        <taxon>Betaproteobacteria</taxon>
        <taxon>Burkholderiales</taxon>
        <taxon>Oxalobacteraceae</taxon>
        <taxon>Herbaspirillum</taxon>
    </lineage>
</organism>
<dbReference type="RefSeq" id="WP_233207574.1">
    <property type="nucleotide sequence ID" value="NZ_JAVDSJ010000001.1"/>
</dbReference>
<protein>
    <recommendedName>
        <fullName evidence="3">Lipoprotein</fullName>
    </recommendedName>
</protein>
<sequence length="146" mass="15989">MKSTQPALGPLPGPGLSHRSLRSIGGGWHHLAMLCLGLALSGCATEAYRATESQCAPAAYAQYPVINQTRMEMRTRPIQVPTGQTRCSSVTNGNRTDTVCQDITRTEYQQYPVYVTVDINEYGRDQVIAACTRSQCLRTHGNPDCK</sequence>
<dbReference type="InterPro" id="IPR000408">
    <property type="entry name" value="Reg_chr_condens"/>
</dbReference>
<accession>A0ABU1PB52</accession>
<proteinExistence type="predicted"/>
<gene>
    <name evidence="1" type="ORF">J2W50_000553</name>
</gene>